<evidence type="ECO:0000259" key="9">
    <source>
        <dbReference type="PROSITE" id="PS50235"/>
    </source>
</evidence>
<comment type="similarity">
    <text evidence="2">Belongs to the peptidase C19 family.</text>
</comment>
<dbReference type="PANTHER" id="PTHR24006:SF758">
    <property type="entry name" value="UBIQUITIN CARBOXYL-TERMINAL HYDROLASE 36"/>
    <property type="match status" value="1"/>
</dbReference>
<feature type="compositionally biased region" description="Low complexity" evidence="8">
    <location>
        <begin position="454"/>
        <end position="473"/>
    </location>
</feature>
<dbReference type="EMBL" id="VLTL01000132">
    <property type="protein sequence ID" value="KAA0159283.1"/>
    <property type="molecule type" value="Genomic_DNA"/>
</dbReference>
<dbReference type="InterPro" id="IPR038765">
    <property type="entry name" value="Papain-like_cys_pep_sf"/>
</dbReference>
<evidence type="ECO:0000256" key="2">
    <source>
        <dbReference type="ARBA" id="ARBA00009085"/>
    </source>
</evidence>
<evidence type="ECO:0000313" key="10">
    <source>
        <dbReference type="EMBL" id="KAA0159283.1"/>
    </source>
</evidence>
<feature type="region of interest" description="Disordered" evidence="8">
    <location>
        <begin position="305"/>
        <end position="367"/>
    </location>
</feature>
<evidence type="ECO:0000256" key="8">
    <source>
        <dbReference type="SAM" id="MobiDB-lite"/>
    </source>
</evidence>
<evidence type="ECO:0000313" key="11">
    <source>
        <dbReference type="Proteomes" id="UP000324907"/>
    </source>
</evidence>
<feature type="compositionally biased region" description="Acidic residues" evidence="8">
    <location>
        <begin position="481"/>
        <end position="497"/>
    </location>
</feature>
<evidence type="ECO:0000256" key="4">
    <source>
        <dbReference type="ARBA" id="ARBA00022670"/>
    </source>
</evidence>
<dbReference type="Proteomes" id="UP000324907">
    <property type="component" value="Unassembled WGS sequence"/>
</dbReference>
<dbReference type="EC" id="3.4.19.12" evidence="3"/>
<organism evidence="10 11">
    <name type="scientific">Cafeteria roenbergensis</name>
    <name type="common">Marine flagellate</name>
    <dbReference type="NCBI Taxonomy" id="33653"/>
    <lineage>
        <taxon>Eukaryota</taxon>
        <taxon>Sar</taxon>
        <taxon>Stramenopiles</taxon>
        <taxon>Bigyra</taxon>
        <taxon>Opalozoa</taxon>
        <taxon>Bicosoecida</taxon>
        <taxon>Cafeteriaceae</taxon>
        <taxon>Cafeteria</taxon>
    </lineage>
</organism>
<dbReference type="PANTHER" id="PTHR24006">
    <property type="entry name" value="UBIQUITIN CARBOXYL-TERMINAL HYDROLASE"/>
    <property type="match status" value="1"/>
</dbReference>
<dbReference type="GO" id="GO:0005829">
    <property type="term" value="C:cytosol"/>
    <property type="evidence" value="ECO:0007669"/>
    <property type="project" value="TreeGrafter"/>
</dbReference>
<keyword evidence="5" id="KW-0833">Ubl conjugation pathway</keyword>
<feature type="domain" description="USP" evidence="9">
    <location>
        <begin position="1"/>
        <end position="539"/>
    </location>
</feature>
<evidence type="ECO:0000256" key="1">
    <source>
        <dbReference type="ARBA" id="ARBA00000707"/>
    </source>
</evidence>
<dbReference type="GO" id="GO:0005634">
    <property type="term" value="C:nucleus"/>
    <property type="evidence" value="ECO:0007669"/>
    <property type="project" value="TreeGrafter"/>
</dbReference>
<evidence type="ECO:0000256" key="6">
    <source>
        <dbReference type="ARBA" id="ARBA00022801"/>
    </source>
</evidence>
<comment type="catalytic activity">
    <reaction evidence="1">
        <text>Thiol-dependent hydrolysis of ester, thioester, amide, peptide and isopeptide bonds formed by the C-terminal Gly of ubiquitin (a 76-residue protein attached to proteins as an intracellular targeting signal).</text>
        <dbReference type="EC" id="3.4.19.12"/>
    </reaction>
</comment>
<dbReference type="InterPro" id="IPR028889">
    <property type="entry name" value="USP"/>
</dbReference>
<dbReference type="InterPro" id="IPR001394">
    <property type="entry name" value="Peptidase_C19_UCH"/>
</dbReference>
<evidence type="ECO:0000256" key="5">
    <source>
        <dbReference type="ARBA" id="ARBA00022786"/>
    </source>
</evidence>
<name>A0A5A8D1L8_CAFRO</name>
<dbReference type="GO" id="GO:0016579">
    <property type="term" value="P:protein deubiquitination"/>
    <property type="evidence" value="ECO:0007669"/>
    <property type="project" value="InterPro"/>
</dbReference>
<feature type="region of interest" description="Disordered" evidence="8">
    <location>
        <begin position="435"/>
        <end position="501"/>
    </location>
</feature>
<reference evidence="10 11" key="1">
    <citation type="submission" date="2019-07" db="EMBL/GenBank/DDBJ databases">
        <title>Genomes of Cafeteria roenbergensis.</title>
        <authorList>
            <person name="Fischer M.G."/>
            <person name="Hackl T."/>
            <person name="Roman M."/>
        </authorList>
    </citation>
    <scope>NUCLEOTIDE SEQUENCE [LARGE SCALE GENOMIC DNA]</scope>
    <source>
        <strain evidence="10 11">RCC970-E3</strain>
    </source>
</reference>
<proteinExistence type="inferred from homology"/>
<gene>
    <name evidence="10" type="ORF">FNF28_05918</name>
</gene>
<sequence>MPIAAADADGTAAEGAAGAAPASVRQPVGLFVDAETLFVWSAAAADYIFEPSIEGIAAHMENKVMAPMLVAFEEDGPSAQDSAQGVGVVAGAHSGTVTSGGTDEPAPDDSARAEELSVSGSDSDEEDPDVVPEPATLVRRVFGGWMRTQLRCAGCGAVRFSVAACTYLSLDLKHRERRDKSTSSEARRARQALAEAGAVSADLGPPTVEGCLRRLIAPQTVGGGAKDDGLTCDACQERHPHSKRDALATVPPVVCLHVKRFTQQWRSVQKEVVHQKSDRHVEFPLTGLDLRPFTESRTFFADVEGEEATPTAAEEAASAEGVSVGAGSGSATEATAAAAPSSGAPGTAASAATGSGATAPVSGRPNPLAPTDVSHLFDMFAMVTHSGSLSSGHYIAFVRARDSAAELARLRELAKGAPPRLAEVREAERFFSAIRAPQAGRARDSPCSGPGSEAVGAASPSPKAAVAAAAGSSGREGKEEHDDDDDDDEAEDDDDEPVNTAAHWIPSYSWYRVDDSRVQRVSDHLVREQQAFLLFYVRRDCAQALEQTEMQLAKSVVGH</sequence>
<dbReference type="AlphaFoldDB" id="A0A5A8D1L8"/>
<dbReference type="GO" id="GO:0006508">
    <property type="term" value="P:proteolysis"/>
    <property type="evidence" value="ECO:0007669"/>
    <property type="project" value="UniProtKB-KW"/>
</dbReference>
<protein>
    <recommendedName>
        <fullName evidence="3">ubiquitinyl hydrolase 1</fullName>
        <ecNumber evidence="3">3.4.19.12</ecNumber>
    </recommendedName>
</protein>
<comment type="caution">
    <text evidence="10">The sequence shown here is derived from an EMBL/GenBank/DDBJ whole genome shotgun (WGS) entry which is preliminary data.</text>
</comment>
<accession>A0A5A8D1L8</accession>
<dbReference type="Pfam" id="PF00443">
    <property type="entry name" value="UCH"/>
    <property type="match status" value="1"/>
</dbReference>
<feature type="region of interest" description="Disordered" evidence="8">
    <location>
        <begin position="92"/>
        <end position="133"/>
    </location>
</feature>
<dbReference type="InterPro" id="IPR050164">
    <property type="entry name" value="Peptidase_C19"/>
</dbReference>
<dbReference type="PROSITE" id="PS50235">
    <property type="entry name" value="USP_3"/>
    <property type="match status" value="1"/>
</dbReference>
<keyword evidence="6" id="KW-0378">Hydrolase</keyword>
<dbReference type="GO" id="GO:0004843">
    <property type="term" value="F:cysteine-type deubiquitinase activity"/>
    <property type="evidence" value="ECO:0007669"/>
    <property type="project" value="UniProtKB-EC"/>
</dbReference>
<dbReference type="SUPFAM" id="SSF54001">
    <property type="entry name" value="Cysteine proteinases"/>
    <property type="match status" value="1"/>
</dbReference>
<feature type="compositionally biased region" description="Low complexity" evidence="8">
    <location>
        <begin position="308"/>
        <end position="363"/>
    </location>
</feature>
<evidence type="ECO:0000256" key="3">
    <source>
        <dbReference type="ARBA" id="ARBA00012759"/>
    </source>
</evidence>
<keyword evidence="7" id="KW-0788">Thiol protease</keyword>
<keyword evidence="4" id="KW-0645">Protease</keyword>
<dbReference type="Gene3D" id="3.90.70.10">
    <property type="entry name" value="Cysteine proteinases"/>
    <property type="match status" value="1"/>
</dbReference>
<evidence type="ECO:0000256" key="7">
    <source>
        <dbReference type="ARBA" id="ARBA00022807"/>
    </source>
</evidence>